<comment type="caution">
    <text evidence="1">The sequence shown here is derived from an EMBL/GenBank/DDBJ whole genome shotgun (WGS) entry which is preliminary data.</text>
</comment>
<protein>
    <submittedName>
        <fullName evidence="1">Uncharacterized protein</fullName>
    </submittedName>
</protein>
<proteinExistence type="predicted"/>
<gene>
    <name evidence="1" type="ORF">QC762_0105250</name>
</gene>
<evidence type="ECO:0000313" key="1">
    <source>
        <dbReference type="EMBL" id="KAK4649972.1"/>
    </source>
</evidence>
<sequence length="86" mass="9773">MQSLFTDWAVLLALDYAEKHKHDYNPILWIDATDEETVRSSFKICAAELGLTVEGGETKDRLLRMQGSGQYLDGFATEVRRMTNGF</sequence>
<dbReference type="GeneID" id="87904067"/>
<dbReference type="Proteomes" id="UP001323405">
    <property type="component" value="Unassembled WGS sequence"/>
</dbReference>
<accession>A0ABR0G2P5</accession>
<keyword evidence="2" id="KW-1185">Reference proteome</keyword>
<evidence type="ECO:0000313" key="2">
    <source>
        <dbReference type="Proteomes" id="UP001323405"/>
    </source>
</evidence>
<organism evidence="1 2">
    <name type="scientific">Podospora pseudocomata</name>
    <dbReference type="NCBI Taxonomy" id="2093779"/>
    <lineage>
        <taxon>Eukaryota</taxon>
        <taxon>Fungi</taxon>
        <taxon>Dikarya</taxon>
        <taxon>Ascomycota</taxon>
        <taxon>Pezizomycotina</taxon>
        <taxon>Sordariomycetes</taxon>
        <taxon>Sordariomycetidae</taxon>
        <taxon>Sordariales</taxon>
        <taxon>Podosporaceae</taxon>
        <taxon>Podospora</taxon>
    </lineage>
</organism>
<dbReference type="RefSeq" id="XP_062738947.1">
    <property type="nucleotide sequence ID" value="XM_062884250.1"/>
</dbReference>
<reference evidence="1 2" key="1">
    <citation type="journal article" date="2023" name="bioRxiv">
        <title>High-quality genome assemblies of four members of thePodospora anserinaspecies complex.</title>
        <authorList>
            <person name="Ament-Velasquez S.L."/>
            <person name="Vogan A.A."/>
            <person name="Wallerman O."/>
            <person name="Hartmann F."/>
            <person name="Gautier V."/>
            <person name="Silar P."/>
            <person name="Giraud T."/>
            <person name="Johannesson H."/>
        </authorList>
    </citation>
    <scope>NUCLEOTIDE SEQUENCE [LARGE SCALE GENOMIC DNA]</scope>
    <source>
        <strain evidence="1 2">CBS 415.72m</strain>
    </source>
</reference>
<dbReference type="EMBL" id="JAFFHA010000009">
    <property type="protein sequence ID" value="KAK4649972.1"/>
    <property type="molecule type" value="Genomic_DNA"/>
</dbReference>
<name>A0ABR0G2P5_9PEZI</name>